<dbReference type="InterPro" id="IPR038678">
    <property type="entry name" value="Spondin_N_sf"/>
</dbReference>
<dbReference type="KEGG" id="cyt:cce_4459"/>
<dbReference type="eggNOG" id="COG2931">
    <property type="taxonomic scope" value="Bacteria"/>
</dbReference>
<name>B1WUF3_CROS5</name>
<feature type="chain" id="PRO_5002770444" description="PEP-CTERM protein-sorting domain-containing protein" evidence="1">
    <location>
        <begin position="39"/>
        <end position="321"/>
    </location>
</feature>
<gene>
    <name evidence="2" type="ordered locus">cce_4459</name>
</gene>
<dbReference type="STRING" id="43989.cce_4459"/>
<reference evidence="2 3" key="1">
    <citation type="journal article" date="2008" name="Proc. Natl. Acad. Sci. U.S.A.">
        <title>The genome of Cyanothece 51142, a unicellular diazotrophic cyanobacterium important in the marine nitrogen cycle.</title>
        <authorList>
            <person name="Welsh E.A."/>
            <person name="Liberton M."/>
            <person name="Stoeckel J."/>
            <person name="Loh T."/>
            <person name="Elvitigala T."/>
            <person name="Wang C."/>
            <person name="Wollam A."/>
            <person name="Fulton R.S."/>
            <person name="Clifton S.W."/>
            <person name="Jacobs J.M."/>
            <person name="Aurora R."/>
            <person name="Ghosh B.K."/>
            <person name="Sherman L.A."/>
            <person name="Smith R.D."/>
            <person name="Wilson R.K."/>
            <person name="Pakrasi H.B."/>
        </authorList>
    </citation>
    <scope>NUCLEOTIDE SEQUENCE [LARGE SCALE GENOMIC DNA]</scope>
    <source>
        <strain evidence="3">ATCC 51142 / BH68</strain>
    </source>
</reference>
<organism evidence="2 3">
    <name type="scientific">Crocosphaera subtropica (strain ATCC 51142 / BH68)</name>
    <name type="common">Cyanothece sp. (strain ATCC 51142)</name>
    <dbReference type="NCBI Taxonomy" id="43989"/>
    <lineage>
        <taxon>Bacteria</taxon>
        <taxon>Bacillati</taxon>
        <taxon>Cyanobacteriota</taxon>
        <taxon>Cyanophyceae</taxon>
        <taxon>Oscillatoriophycideae</taxon>
        <taxon>Chroococcales</taxon>
        <taxon>Aphanothecaceae</taxon>
        <taxon>Crocosphaera</taxon>
        <taxon>Crocosphaera subtropica</taxon>
    </lineage>
</organism>
<keyword evidence="3" id="KW-1185">Reference proteome</keyword>
<evidence type="ECO:0000313" key="3">
    <source>
        <dbReference type="Proteomes" id="UP000001203"/>
    </source>
</evidence>
<dbReference type="AlphaFoldDB" id="B1WUF3"/>
<evidence type="ECO:0008006" key="4">
    <source>
        <dbReference type="Google" id="ProtNLM"/>
    </source>
</evidence>
<dbReference type="Proteomes" id="UP000001203">
    <property type="component" value="Chromosome circular"/>
</dbReference>
<dbReference type="EMBL" id="CP000806">
    <property type="protein sequence ID" value="ACB53807.1"/>
    <property type="molecule type" value="Genomic_DNA"/>
</dbReference>
<evidence type="ECO:0000313" key="2">
    <source>
        <dbReference type="EMBL" id="ACB53807.1"/>
    </source>
</evidence>
<accession>B1WUF3</accession>
<dbReference type="NCBIfam" id="NF038123">
    <property type="entry name" value="NF038123_dom"/>
    <property type="match status" value="1"/>
</dbReference>
<dbReference type="HOGENOM" id="CLU_1007750_0_0_3"/>
<sequence length="321" mass="33740">MGKIINSMVNSAMMNLFKNSKALLTVLTLGSVATTASATQALTLKVEVENLSPLGGVALTPVWVGFHDGSFDSYNGGLSSQRGLEQIAEDGDATTISQDFLNNLTYIDDNGTPGDPSDDISGIFVSNQVGTRVDGSIGGSPIAPGTSVMNLFKITPDDSNRYFSYVSMVLPTSDYYVANGNPLAHSLTTLLTGEETSISFEIGLPGTVDDAGTEINDFDTSAGNGLFGIPGGQTGGNQGADENGVNTTVNDPFANFLNRPANFEIDFANLDFNDANLYPNGIARVTITRVSVPESSTTVGLIAIAALFFLGNSLRRRQHSN</sequence>
<proteinExistence type="predicted"/>
<evidence type="ECO:0000256" key="1">
    <source>
        <dbReference type="SAM" id="SignalP"/>
    </source>
</evidence>
<feature type="signal peptide" evidence="1">
    <location>
        <begin position="1"/>
        <end position="38"/>
    </location>
</feature>
<protein>
    <recommendedName>
        <fullName evidence="4">PEP-CTERM protein-sorting domain-containing protein</fullName>
    </recommendedName>
</protein>
<dbReference type="InterPro" id="IPR009465">
    <property type="entry name" value="Spondin_N"/>
</dbReference>
<dbReference type="Gene3D" id="2.60.40.2130">
    <property type="entry name" value="F-spondin domain"/>
    <property type="match status" value="1"/>
</dbReference>
<keyword evidence="1" id="KW-0732">Signal</keyword>